<dbReference type="PANTHER" id="PTHR47570">
    <property type="entry name" value="ZINC ION BINDING PROTEIN"/>
    <property type="match status" value="1"/>
</dbReference>
<dbReference type="EMBL" id="FN317033">
    <property type="protein sequence ID" value="CAX72764.1"/>
    <property type="molecule type" value="mRNA"/>
</dbReference>
<dbReference type="PANTHER" id="PTHR47570:SF1">
    <property type="entry name" value="ZINC ION BINDING PROTEIN"/>
    <property type="match status" value="1"/>
</dbReference>
<dbReference type="Pfam" id="PF20179">
    <property type="entry name" value="MSS51_C"/>
    <property type="match status" value="1"/>
</dbReference>
<evidence type="ECO:0000259" key="1">
    <source>
        <dbReference type="Pfam" id="PF20179"/>
    </source>
</evidence>
<accession>C1LDI6</accession>
<proteinExistence type="evidence at transcript level"/>
<reference evidence="2" key="2">
    <citation type="submission" date="2009-03" db="EMBL/GenBank/DDBJ databases">
        <authorList>
            <person name="Gang L."/>
        </authorList>
    </citation>
    <scope>NUCLEOTIDE SEQUENCE</scope>
    <source>
        <strain evidence="2">Anhui</strain>
    </source>
</reference>
<feature type="domain" description="Mitochondrial splicing suppressor 51-like C-terminal" evidence="1">
    <location>
        <begin position="235"/>
        <end position="427"/>
    </location>
</feature>
<reference evidence="2" key="1">
    <citation type="journal article" date="2009" name="Nature">
        <title>The Schistosoma japonicum genome reveals features of host-parasite interplay.</title>
        <authorList>
            <person name="Liu F."/>
            <person name="Zhou Y."/>
            <person name="Wang Z.Q."/>
            <person name="Lu G."/>
            <person name="Zheng H."/>
            <person name="Brindley P.J."/>
            <person name="McManus D.P."/>
            <person name="Blair D."/>
            <person name="Zhang Q.H."/>
            <person name="Zhong Y."/>
            <person name="Wang S."/>
            <person name="Han Z.G."/>
            <person name="Chen Z."/>
        </authorList>
    </citation>
    <scope>NUCLEOTIDE SEQUENCE</scope>
    <source>
        <strain evidence="2">Anhui</strain>
    </source>
</reference>
<organism evidence="2">
    <name type="scientific">Schistosoma japonicum</name>
    <name type="common">Blood fluke</name>
    <dbReference type="NCBI Taxonomy" id="6182"/>
    <lineage>
        <taxon>Eukaryota</taxon>
        <taxon>Metazoa</taxon>
        <taxon>Spiralia</taxon>
        <taxon>Lophotrochozoa</taxon>
        <taxon>Platyhelminthes</taxon>
        <taxon>Trematoda</taxon>
        <taxon>Digenea</taxon>
        <taxon>Strigeidida</taxon>
        <taxon>Schistosomatoidea</taxon>
        <taxon>Schistosomatidae</taxon>
        <taxon>Schistosoma</taxon>
    </lineage>
</organism>
<dbReference type="AlphaFoldDB" id="C1LDI6"/>
<evidence type="ECO:0000313" key="2">
    <source>
        <dbReference type="EMBL" id="CAX72764.1"/>
    </source>
</evidence>
<dbReference type="InterPro" id="IPR046824">
    <property type="entry name" value="Mss51-like_C"/>
</dbReference>
<sequence>MLCCVLRLWEENLGISSIILVRLLKLPSTSISPQCKALFYCSDKCRADDWISSSNPDHRHQQWCSRMKVFMDFEPVLQNLPFTFAPITTAPDFSWIKLDQILSYFGVNRQGLWKYEFPPTSYSRSCQISPGADLPLFSDLWTTTTMDSEKHASTVLSSFCSASYEDALIRAFVSPSFAVIMSLSPSCESPAPDLQEPTLMNINLRDWLDYYKWRGLCSADEESISNPLALILHWPLTLYHIAAHKLPQIRPCCIPKILKIRKLVIHVVGVEKELSLLPVFKELDHLFKPELRICIYFIGRHFDSAADKVVYHLSPRLSISVWSGLYHEFLHAQKLKSELPDLIIGFNAGLAAYLTWPVTLSSIGETGVPVFFTDSCLYSSLWGFQVTSSLGLGPSSLDSILYDCCHQSSTETQSCLVLNPFRSPIRIKAPGVRWGWFSNAFIFSPFYTEDYLQQHSDLPQRMASMSV</sequence>
<protein>
    <submittedName>
        <fullName evidence="2">Zinc finger, MYND-type containing 15</fullName>
    </submittedName>
</protein>
<name>C1LDI6_SCHJA</name>